<gene>
    <name evidence="3" type="ORF">ACFYXQ_15465</name>
</gene>
<comment type="caution">
    <text evidence="3">The sequence shown here is derived from an EMBL/GenBank/DDBJ whole genome shotgun (WGS) entry which is preliminary data.</text>
</comment>
<dbReference type="EMBL" id="JBIAQY010000004">
    <property type="protein sequence ID" value="MFF3569171.1"/>
    <property type="molecule type" value="Genomic_DNA"/>
</dbReference>
<evidence type="ECO:0000259" key="2">
    <source>
        <dbReference type="Pfam" id="PF13193"/>
    </source>
</evidence>
<dbReference type="InterPro" id="IPR000873">
    <property type="entry name" value="AMP-dep_synth/lig_dom"/>
</dbReference>
<dbReference type="Proteomes" id="UP001601992">
    <property type="component" value="Unassembled WGS sequence"/>
</dbReference>
<dbReference type="InterPro" id="IPR025110">
    <property type="entry name" value="AMP-bd_C"/>
</dbReference>
<feature type="domain" description="AMP-binding enzyme C-terminal" evidence="2">
    <location>
        <begin position="411"/>
        <end position="481"/>
    </location>
</feature>
<organism evidence="3 4">
    <name type="scientific">Nocardia jiangxiensis</name>
    <dbReference type="NCBI Taxonomy" id="282685"/>
    <lineage>
        <taxon>Bacteria</taxon>
        <taxon>Bacillati</taxon>
        <taxon>Actinomycetota</taxon>
        <taxon>Actinomycetes</taxon>
        <taxon>Mycobacteriales</taxon>
        <taxon>Nocardiaceae</taxon>
        <taxon>Nocardia</taxon>
    </lineage>
</organism>
<evidence type="ECO:0000313" key="3">
    <source>
        <dbReference type="EMBL" id="MFF3569171.1"/>
    </source>
</evidence>
<accession>A0ABW6RYR8</accession>
<dbReference type="Gene3D" id="3.30.300.30">
    <property type="match status" value="1"/>
</dbReference>
<evidence type="ECO:0000259" key="1">
    <source>
        <dbReference type="Pfam" id="PF00501"/>
    </source>
</evidence>
<protein>
    <submittedName>
        <fullName evidence="3">AMP-binding protein</fullName>
    </submittedName>
</protein>
<dbReference type="PANTHER" id="PTHR43767:SF1">
    <property type="entry name" value="NONRIBOSOMAL PEPTIDE SYNTHASE PES1 (EUROFUNG)-RELATED"/>
    <property type="match status" value="1"/>
</dbReference>
<proteinExistence type="predicted"/>
<keyword evidence="4" id="KW-1185">Reference proteome</keyword>
<dbReference type="InterPro" id="IPR045851">
    <property type="entry name" value="AMP-bd_C_sf"/>
</dbReference>
<reference evidence="3 4" key="1">
    <citation type="submission" date="2024-10" db="EMBL/GenBank/DDBJ databases">
        <title>The Natural Products Discovery Center: Release of the First 8490 Sequenced Strains for Exploring Actinobacteria Biosynthetic Diversity.</title>
        <authorList>
            <person name="Kalkreuter E."/>
            <person name="Kautsar S.A."/>
            <person name="Yang D."/>
            <person name="Bader C.D."/>
            <person name="Teijaro C.N."/>
            <person name="Fluegel L."/>
            <person name="Davis C.M."/>
            <person name="Simpson J.R."/>
            <person name="Lauterbach L."/>
            <person name="Steele A.D."/>
            <person name="Gui C."/>
            <person name="Meng S."/>
            <person name="Li G."/>
            <person name="Viehrig K."/>
            <person name="Ye F."/>
            <person name="Su P."/>
            <person name="Kiefer A.F."/>
            <person name="Nichols A."/>
            <person name="Cepeda A.J."/>
            <person name="Yan W."/>
            <person name="Fan B."/>
            <person name="Jiang Y."/>
            <person name="Adhikari A."/>
            <person name="Zheng C.-J."/>
            <person name="Schuster L."/>
            <person name="Cowan T.M."/>
            <person name="Smanski M.J."/>
            <person name="Chevrette M.G."/>
            <person name="De Carvalho L.P.S."/>
            <person name="Shen B."/>
        </authorList>
    </citation>
    <scope>NUCLEOTIDE SEQUENCE [LARGE SCALE GENOMIC DNA]</scope>
    <source>
        <strain evidence="3 4">NPDC002593</strain>
    </source>
</reference>
<sequence>MHQLTVADVVREHRRSRAHVTALVDGEHRFNYAQLDERSNRLANALVAAGVGRGGRVLWLGVNSFRIVELLVACAKIGAVLCPANWRQSSEELRFVLEDLRPAVVVWEAGPLEAALDPIRADAPGRWVCHNGDGPDDYESWLAAHSADDPESPVSEEDPLLLLYTAAFDGHPNGALLAQRALLAHSMMLGAVRQVEEGFVCLDSGPLFHVGTMMFAVTTLVFGGTNVVLPTFDPELACLLIERERCQAAVLFPAMISQLVEANRGRRFDLSSLRFAPADDDWNSMITVDTSPWGRSLAGYGQTEVGGMLTYHALGLNGVGASGRPSLLVQVRFVDLDDHEVPDGEIGEIVARGPHIFSGYFNRPELTTAKLRGGWHHTGDLGRRESDGTISFLGPKLRMIKSGGENIYPAEVERALTGHPDVSGAAVIGRPDPVWGQNVVAVVVLEPGREVSGDDLIAYTRDRIASYKKPKDVIVVEEIPRRGFTPDYDLLDTRYGGGGYPGGQTNQQG</sequence>
<dbReference type="SUPFAM" id="SSF56801">
    <property type="entry name" value="Acetyl-CoA synthetase-like"/>
    <property type="match status" value="1"/>
</dbReference>
<dbReference type="RefSeq" id="WP_387403922.1">
    <property type="nucleotide sequence ID" value="NZ_JBIAQY010000004.1"/>
</dbReference>
<dbReference type="InterPro" id="IPR042099">
    <property type="entry name" value="ANL_N_sf"/>
</dbReference>
<dbReference type="InterPro" id="IPR050237">
    <property type="entry name" value="ATP-dep_AMP-bd_enzyme"/>
</dbReference>
<dbReference type="PANTHER" id="PTHR43767">
    <property type="entry name" value="LONG-CHAIN-FATTY-ACID--COA LIGASE"/>
    <property type="match status" value="1"/>
</dbReference>
<dbReference type="Pfam" id="PF13193">
    <property type="entry name" value="AMP-binding_C"/>
    <property type="match status" value="1"/>
</dbReference>
<name>A0ABW6RYR8_9NOCA</name>
<evidence type="ECO:0000313" key="4">
    <source>
        <dbReference type="Proteomes" id="UP001601992"/>
    </source>
</evidence>
<dbReference type="Pfam" id="PF00501">
    <property type="entry name" value="AMP-binding"/>
    <property type="match status" value="1"/>
</dbReference>
<feature type="domain" description="AMP-dependent synthetase/ligase" evidence="1">
    <location>
        <begin position="14"/>
        <end position="361"/>
    </location>
</feature>
<dbReference type="Gene3D" id="3.40.50.12780">
    <property type="entry name" value="N-terminal domain of ligase-like"/>
    <property type="match status" value="1"/>
</dbReference>